<dbReference type="OrthoDB" id="9790544at2"/>
<evidence type="ECO:0000256" key="2">
    <source>
        <dbReference type="ARBA" id="ARBA00004644"/>
    </source>
</evidence>
<keyword evidence="9 12" id="KW-0472">Membrane</keyword>
<dbReference type="InterPro" id="IPR027469">
    <property type="entry name" value="Cation_efflux_TMD_sf"/>
</dbReference>
<evidence type="ECO:0000256" key="5">
    <source>
        <dbReference type="ARBA" id="ARBA00022753"/>
    </source>
</evidence>
<organism evidence="14 15">
    <name type="scientific">Alicyclobacillus macrosporangiidus</name>
    <dbReference type="NCBI Taxonomy" id="392015"/>
    <lineage>
        <taxon>Bacteria</taxon>
        <taxon>Bacillati</taxon>
        <taxon>Bacillota</taxon>
        <taxon>Bacilli</taxon>
        <taxon>Bacillales</taxon>
        <taxon>Alicyclobacillaceae</taxon>
        <taxon>Alicyclobacillus</taxon>
    </lineage>
</organism>
<evidence type="ECO:0000256" key="11">
    <source>
        <dbReference type="SAM" id="MobiDB-lite"/>
    </source>
</evidence>
<sequence>MEARAEAQRMSWLTLALWVETASLLWILAEAALSGFAAVRAGSLALSAFSADSGIEFVSGVILWVRLWWERGHPDHGWVDRVERVSSALVAACLFALAGFISFQAGQALALRSGMLESPLGLAVAVASSLITPWLALVKRRLGRKLHSHALLGDAACSMTCACMAWALLAGLLLQRAFGWWWVDAAAALGIIAFVLREALESAEAARSGAPHLHHHRSDPASEPPSANL</sequence>
<evidence type="ECO:0000256" key="4">
    <source>
        <dbReference type="ARBA" id="ARBA00022692"/>
    </source>
</evidence>
<dbReference type="Gene3D" id="1.20.1510.10">
    <property type="entry name" value="Cation efflux protein transmembrane domain"/>
    <property type="match status" value="1"/>
</dbReference>
<protein>
    <submittedName>
        <fullName evidence="14">Cation efflux family protein</fullName>
    </submittedName>
</protein>
<evidence type="ECO:0000256" key="7">
    <source>
        <dbReference type="ARBA" id="ARBA00022989"/>
    </source>
</evidence>
<dbReference type="GO" id="GO:0008324">
    <property type="term" value="F:monoatomic cation transmembrane transporter activity"/>
    <property type="evidence" value="ECO:0007669"/>
    <property type="project" value="InterPro"/>
</dbReference>
<feature type="transmembrane region" description="Helical" evidence="12">
    <location>
        <begin position="118"/>
        <end position="138"/>
    </location>
</feature>
<feature type="region of interest" description="Disordered" evidence="11">
    <location>
        <begin position="209"/>
        <end position="229"/>
    </location>
</feature>
<feature type="transmembrane region" description="Helical" evidence="12">
    <location>
        <begin position="85"/>
        <end position="106"/>
    </location>
</feature>
<keyword evidence="8" id="KW-0770">Synapse</keyword>
<keyword evidence="5" id="KW-0967">Endosome</keyword>
<dbReference type="Proteomes" id="UP000183508">
    <property type="component" value="Unassembled WGS sequence"/>
</dbReference>
<evidence type="ECO:0000313" key="15">
    <source>
        <dbReference type="Proteomes" id="UP000183508"/>
    </source>
</evidence>
<reference evidence="15" key="1">
    <citation type="submission" date="2016-10" db="EMBL/GenBank/DDBJ databases">
        <authorList>
            <person name="Varghese N."/>
        </authorList>
    </citation>
    <scope>NUCLEOTIDE SEQUENCE [LARGE SCALE GENOMIC DNA]</scope>
    <source>
        <strain evidence="15">DSM 17980</strain>
    </source>
</reference>
<proteinExistence type="inferred from homology"/>
<keyword evidence="10" id="KW-0968">Cytoplasmic vesicle</keyword>
<dbReference type="AlphaFoldDB" id="A0A1I7K909"/>
<feature type="transmembrane region" description="Helical" evidence="12">
    <location>
        <begin position="180"/>
        <end position="200"/>
    </location>
</feature>
<evidence type="ECO:0000256" key="6">
    <source>
        <dbReference type="ARBA" id="ARBA00022833"/>
    </source>
</evidence>
<keyword evidence="7 12" id="KW-1133">Transmembrane helix</keyword>
<dbReference type="PANTHER" id="PTHR31937">
    <property type="entry name" value="TRANSMEMBRANE PROTEIN 163"/>
    <property type="match status" value="1"/>
</dbReference>
<feature type="transmembrane region" description="Helical" evidence="12">
    <location>
        <begin position="150"/>
        <end position="174"/>
    </location>
</feature>
<accession>A0A1I7K909</accession>
<evidence type="ECO:0000256" key="8">
    <source>
        <dbReference type="ARBA" id="ARBA00023018"/>
    </source>
</evidence>
<name>A0A1I7K909_9BACL</name>
<gene>
    <name evidence="14" type="ORF">SAMN05421543_11465</name>
</gene>
<dbReference type="eggNOG" id="COG0053">
    <property type="taxonomic scope" value="Bacteria"/>
</dbReference>
<dbReference type="EMBL" id="FPBV01000014">
    <property type="protein sequence ID" value="SFU93862.1"/>
    <property type="molecule type" value="Genomic_DNA"/>
</dbReference>
<evidence type="ECO:0000259" key="13">
    <source>
        <dbReference type="Pfam" id="PF01545"/>
    </source>
</evidence>
<evidence type="ECO:0000256" key="12">
    <source>
        <dbReference type="SAM" id="Phobius"/>
    </source>
</evidence>
<dbReference type="SUPFAM" id="SSF161111">
    <property type="entry name" value="Cation efflux protein transmembrane domain-like"/>
    <property type="match status" value="1"/>
</dbReference>
<dbReference type="RefSeq" id="WP_074953705.1">
    <property type="nucleotide sequence ID" value="NZ_FPBV01000014.1"/>
</dbReference>
<evidence type="ECO:0000256" key="10">
    <source>
        <dbReference type="ARBA" id="ARBA00023329"/>
    </source>
</evidence>
<evidence type="ECO:0000256" key="1">
    <source>
        <dbReference type="ARBA" id="ARBA00004146"/>
    </source>
</evidence>
<comment type="subcellular location">
    <subcellularLocation>
        <location evidence="2">Cytoplasmic vesicle</location>
        <location evidence="2">Secretory vesicle</location>
        <location evidence="2">Synaptic vesicle membrane</location>
        <topology evidence="2">Multi-pass membrane protein</topology>
    </subcellularLocation>
    <subcellularLocation>
        <location evidence="1">Early endosome membrane</location>
    </subcellularLocation>
</comment>
<comment type="similarity">
    <text evidence="3">Belongs to the TMEM163 family.</text>
</comment>
<feature type="transmembrane region" description="Helical" evidence="12">
    <location>
        <begin position="12"/>
        <end position="38"/>
    </location>
</feature>
<dbReference type="InterPro" id="IPR026765">
    <property type="entry name" value="Tmem163"/>
</dbReference>
<keyword evidence="6" id="KW-0862">Zinc</keyword>
<evidence type="ECO:0000256" key="3">
    <source>
        <dbReference type="ARBA" id="ARBA00008731"/>
    </source>
</evidence>
<evidence type="ECO:0000313" key="14">
    <source>
        <dbReference type="EMBL" id="SFU93862.1"/>
    </source>
</evidence>
<dbReference type="GO" id="GO:0031410">
    <property type="term" value="C:cytoplasmic vesicle"/>
    <property type="evidence" value="ECO:0007669"/>
    <property type="project" value="UniProtKB-KW"/>
</dbReference>
<dbReference type="STRING" id="392015.SAMN05421543_11465"/>
<feature type="domain" description="Cation efflux protein transmembrane" evidence="13">
    <location>
        <begin position="22"/>
        <end position="203"/>
    </location>
</feature>
<dbReference type="InterPro" id="IPR058533">
    <property type="entry name" value="Cation_efflux_TM"/>
</dbReference>
<keyword evidence="15" id="KW-1185">Reference proteome</keyword>
<keyword evidence="4 12" id="KW-0812">Transmembrane</keyword>
<dbReference type="GO" id="GO:0016020">
    <property type="term" value="C:membrane"/>
    <property type="evidence" value="ECO:0007669"/>
    <property type="project" value="InterPro"/>
</dbReference>
<dbReference type="PANTHER" id="PTHR31937:SF2">
    <property type="entry name" value="TRANSMEMBRANE PROTEIN 163"/>
    <property type="match status" value="1"/>
</dbReference>
<feature type="transmembrane region" description="Helical" evidence="12">
    <location>
        <begin position="44"/>
        <end position="65"/>
    </location>
</feature>
<evidence type="ECO:0000256" key="9">
    <source>
        <dbReference type="ARBA" id="ARBA00023136"/>
    </source>
</evidence>
<dbReference type="Pfam" id="PF01545">
    <property type="entry name" value="Cation_efflux"/>
    <property type="match status" value="1"/>
</dbReference>